<evidence type="ECO:0000256" key="1">
    <source>
        <dbReference type="ARBA" id="ARBA00001933"/>
    </source>
</evidence>
<gene>
    <name evidence="13 18" type="primary">lysA</name>
    <name evidence="18" type="ORF">PYE67_00550</name>
</gene>
<evidence type="ECO:0000256" key="8">
    <source>
        <dbReference type="ARBA" id="ARBA00050464"/>
    </source>
</evidence>
<keyword evidence="7 13" id="KW-0456">Lyase</keyword>
<sequence length="417" mass="45906">MDYFNYQDDGQLWAENVSLSHLAEQFGTPLYVYSRATLERHWHAFDESVGEHPHLVCYAVKANSNLGVLNTLARLGSGFDIVSGGELERVVAAGGDPSKVVFSGVGKTEAEMKRALELKIKCFNVESEPELERLNKVAGELGVKAPISLRINPDVDAQTHPYISTGLRDNKFGIAFDRAPDVYRLAQSLENLSIHGIDCHIGSQLTAIAPFIDATDRLLALIDDLKHQGINIKHLDVGGGLGVVYRDELPPQPSDYAKALLARLENHQDLELIFEPGRAIAANAGVLLTRVEFLKHTEHKNFAIIDAAMNDLMRPALYQAWQDIVPVAPRQGESSTYDLVGPICETGDFLGKDRSLVLAEGDLLAVRSAGAYGFVMSSNYNTRTRVAEVMVDGSQHHLVRQREELSSLWALESILPE</sequence>
<dbReference type="InterPro" id="IPR002986">
    <property type="entry name" value="DAP_deCOOHase_LysA"/>
</dbReference>
<dbReference type="SUPFAM" id="SSF51419">
    <property type="entry name" value="PLP-binding barrel"/>
    <property type="match status" value="1"/>
</dbReference>
<feature type="binding site" evidence="13">
    <location>
        <position position="314"/>
    </location>
    <ligand>
        <name>substrate</name>
    </ligand>
</feature>
<comment type="catalytic activity">
    <reaction evidence="8 13 15">
        <text>meso-2,6-diaminopimelate + H(+) = L-lysine + CO2</text>
        <dbReference type="Rhea" id="RHEA:15101"/>
        <dbReference type="ChEBI" id="CHEBI:15378"/>
        <dbReference type="ChEBI" id="CHEBI:16526"/>
        <dbReference type="ChEBI" id="CHEBI:32551"/>
        <dbReference type="ChEBI" id="CHEBI:57791"/>
        <dbReference type="EC" id="4.1.1.20"/>
    </reaction>
</comment>
<evidence type="ECO:0000256" key="4">
    <source>
        <dbReference type="ARBA" id="ARBA00022793"/>
    </source>
</evidence>
<feature type="active site" description="Proton donor" evidence="14">
    <location>
        <position position="344"/>
    </location>
</feature>
<proteinExistence type="inferred from homology"/>
<evidence type="ECO:0000256" key="5">
    <source>
        <dbReference type="ARBA" id="ARBA00022898"/>
    </source>
</evidence>
<dbReference type="InterPro" id="IPR009006">
    <property type="entry name" value="Ala_racemase/Decarboxylase_C"/>
</dbReference>
<dbReference type="InterPro" id="IPR022643">
    <property type="entry name" value="De-COase2_C"/>
</dbReference>
<accession>A0ABD7YLU1</accession>
<dbReference type="PANTHER" id="PTHR43727:SF2">
    <property type="entry name" value="GROUP IV DECARBOXYLASE"/>
    <property type="match status" value="1"/>
</dbReference>
<evidence type="ECO:0000256" key="7">
    <source>
        <dbReference type="ARBA" id="ARBA00023239"/>
    </source>
</evidence>
<dbReference type="NCBIfam" id="TIGR01048">
    <property type="entry name" value="lysA"/>
    <property type="match status" value="1"/>
</dbReference>
<keyword evidence="6 13" id="KW-0457">Lysine biosynthesis</keyword>
<reference evidence="18 19" key="1">
    <citation type="submission" date="2022-02" db="EMBL/GenBank/DDBJ databases">
        <title>Emergence and expansion in Europe of a Vibrio aestuarianus clonal complex pathogenic for oysters.</title>
        <authorList>
            <person name="Mesnil A."/>
            <person name="Travers M.-A."/>
        </authorList>
    </citation>
    <scope>NUCLEOTIDE SEQUENCE [LARGE SCALE GENOMIC DNA]</scope>
    <source>
        <strain evidence="18 19">U17</strain>
    </source>
</reference>
<dbReference type="PRINTS" id="PR01179">
    <property type="entry name" value="ODADCRBXLASE"/>
</dbReference>
<dbReference type="GO" id="GO:0030170">
    <property type="term" value="F:pyridoxal phosphate binding"/>
    <property type="evidence" value="ECO:0007669"/>
    <property type="project" value="UniProtKB-UniRule"/>
</dbReference>
<comment type="cofactor">
    <cofactor evidence="1 13 14 15">
        <name>pyridoxal 5'-phosphate</name>
        <dbReference type="ChEBI" id="CHEBI:597326"/>
    </cofactor>
</comment>
<feature type="domain" description="Orn/DAP/Arg decarboxylase 2 N-terminal" evidence="17">
    <location>
        <begin position="36"/>
        <end position="282"/>
    </location>
</feature>
<dbReference type="HAMAP" id="MF_02120">
    <property type="entry name" value="LysA"/>
    <property type="match status" value="1"/>
</dbReference>
<evidence type="ECO:0000313" key="19">
    <source>
        <dbReference type="Proteomes" id="UP001241226"/>
    </source>
</evidence>
<feature type="binding site" evidence="13">
    <location>
        <position position="240"/>
    </location>
    <ligand>
        <name>pyridoxal 5'-phosphate</name>
        <dbReference type="ChEBI" id="CHEBI:597326"/>
    </ligand>
</feature>
<dbReference type="PROSITE" id="PS00879">
    <property type="entry name" value="ODR_DC_2_2"/>
    <property type="match status" value="1"/>
</dbReference>
<dbReference type="RefSeq" id="WP_261927367.1">
    <property type="nucleotide sequence ID" value="NZ_CALYLG010000363.1"/>
</dbReference>
<dbReference type="CDD" id="cd06828">
    <property type="entry name" value="PLPDE_III_DapDC"/>
    <property type="match status" value="1"/>
</dbReference>
<dbReference type="AlphaFoldDB" id="A0ABD7YLU1"/>
<evidence type="ECO:0000256" key="11">
    <source>
        <dbReference type="ARBA" id="ARBA00066427"/>
    </source>
</evidence>
<dbReference type="FunFam" id="2.40.37.10:FF:000003">
    <property type="entry name" value="Diaminopimelate decarboxylase"/>
    <property type="match status" value="1"/>
</dbReference>
<comment type="similarity">
    <text evidence="10 13">Belongs to the Orn/Lys/Arg decarboxylase class-II family. LysA subfamily.</text>
</comment>
<name>A0ABD7YLU1_9VIBR</name>
<dbReference type="InterPro" id="IPR022657">
    <property type="entry name" value="De-COase2_CS"/>
</dbReference>
<dbReference type="EMBL" id="CP118711">
    <property type="protein sequence ID" value="WGK85408.1"/>
    <property type="molecule type" value="Genomic_DNA"/>
</dbReference>
<keyword evidence="3 13" id="KW-0028">Amino-acid biosynthesis</keyword>
<evidence type="ECO:0000256" key="6">
    <source>
        <dbReference type="ARBA" id="ARBA00023154"/>
    </source>
</evidence>
<evidence type="ECO:0000259" key="16">
    <source>
        <dbReference type="Pfam" id="PF00278"/>
    </source>
</evidence>
<feature type="binding site" evidence="13">
    <location>
        <position position="318"/>
    </location>
    <ligand>
        <name>substrate</name>
    </ligand>
</feature>
<dbReference type="GO" id="GO:0008836">
    <property type="term" value="F:diaminopimelate decarboxylase activity"/>
    <property type="evidence" value="ECO:0007669"/>
    <property type="project" value="UniProtKB-UniRule"/>
</dbReference>
<evidence type="ECO:0000313" key="18">
    <source>
        <dbReference type="EMBL" id="WGK85408.1"/>
    </source>
</evidence>
<dbReference type="Pfam" id="PF02784">
    <property type="entry name" value="Orn_Arg_deC_N"/>
    <property type="match status" value="1"/>
</dbReference>
<feature type="binding site" evidence="13">
    <location>
        <position position="345"/>
    </location>
    <ligand>
        <name>substrate</name>
    </ligand>
</feature>
<feature type="binding site" evidence="13">
    <location>
        <position position="372"/>
    </location>
    <ligand>
        <name>pyridoxal 5'-phosphate</name>
        <dbReference type="ChEBI" id="CHEBI:597326"/>
    </ligand>
</feature>
<dbReference type="EC" id="4.1.1.20" evidence="11 13"/>
<dbReference type="Proteomes" id="UP001241226">
    <property type="component" value="Chromosome 1"/>
</dbReference>
<evidence type="ECO:0000256" key="12">
    <source>
        <dbReference type="ARBA" id="ARBA00074972"/>
    </source>
</evidence>
<keyword evidence="4 13" id="KW-0210">Decarboxylase</keyword>
<dbReference type="Gene3D" id="2.40.37.10">
    <property type="entry name" value="Lyase, Ornithine Decarboxylase, Chain A, domain 1"/>
    <property type="match status" value="1"/>
</dbReference>
<dbReference type="PROSITE" id="PS00878">
    <property type="entry name" value="ODR_DC_2_1"/>
    <property type="match status" value="1"/>
</dbReference>
<dbReference type="PRINTS" id="PR01181">
    <property type="entry name" value="DAPDCRBXLASE"/>
</dbReference>
<comment type="pathway">
    <text evidence="9 13 15">Amino-acid biosynthesis; L-lysine biosynthesis via DAP pathway; L-lysine from DL-2,6-diaminopimelate: step 1/1.</text>
</comment>
<evidence type="ECO:0000259" key="17">
    <source>
        <dbReference type="Pfam" id="PF02784"/>
    </source>
</evidence>
<protein>
    <recommendedName>
        <fullName evidence="12 13">Diaminopimelate decarboxylase</fullName>
        <shortName evidence="13">DAP decarboxylase</shortName>
        <shortName evidence="13">DAPDC</shortName>
        <ecNumber evidence="11 13">4.1.1.20</ecNumber>
    </recommendedName>
</protein>
<organism evidence="18 19">
    <name type="scientific">Vibrio aestuarianus</name>
    <dbReference type="NCBI Taxonomy" id="28171"/>
    <lineage>
        <taxon>Bacteria</taxon>
        <taxon>Pseudomonadati</taxon>
        <taxon>Pseudomonadota</taxon>
        <taxon>Gammaproteobacteria</taxon>
        <taxon>Vibrionales</taxon>
        <taxon>Vibrionaceae</taxon>
        <taxon>Vibrio</taxon>
    </lineage>
</organism>
<dbReference type="PANTHER" id="PTHR43727">
    <property type="entry name" value="DIAMINOPIMELATE DECARBOXYLASE"/>
    <property type="match status" value="1"/>
</dbReference>
<comment type="subunit">
    <text evidence="2 13">Homodimer.</text>
</comment>
<dbReference type="Gene3D" id="3.20.20.10">
    <property type="entry name" value="Alanine racemase"/>
    <property type="match status" value="1"/>
</dbReference>
<dbReference type="InterPro" id="IPR000183">
    <property type="entry name" value="Orn/DAP/Arg_de-COase"/>
</dbReference>
<comment type="function">
    <text evidence="13">Specifically catalyzes the decarboxylation of meso-diaminopimelate (meso-DAP) to L-lysine.</text>
</comment>
<dbReference type="InterPro" id="IPR022644">
    <property type="entry name" value="De-COase2_N"/>
</dbReference>
<evidence type="ECO:0000256" key="13">
    <source>
        <dbReference type="HAMAP-Rule" id="MF_02120"/>
    </source>
</evidence>
<evidence type="ECO:0000256" key="3">
    <source>
        <dbReference type="ARBA" id="ARBA00022605"/>
    </source>
</evidence>
<dbReference type="SUPFAM" id="SSF50621">
    <property type="entry name" value="Alanine racemase C-terminal domain-like"/>
    <property type="match status" value="1"/>
</dbReference>
<evidence type="ECO:0000256" key="2">
    <source>
        <dbReference type="ARBA" id="ARBA00011738"/>
    </source>
</evidence>
<feature type="modified residue" description="N6-(pyridoxal phosphate)lysine" evidence="13 14">
    <location>
        <position position="61"/>
    </location>
</feature>
<dbReference type="InterPro" id="IPR029066">
    <property type="entry name" value="PLP-binding_barrel"/>
</dbReference>
<evidence type="ECO:0000256" key="14">
    <source>
        <dbReference type="PIRSR" id="PIRSR600183-50"/>
    </source>
</evidence>
<dbReference type="GO" id="GO:0009089">
    <property type="term" value="P:lysine biosynthetic process via diaminopimelate"/>
    <property type="evidence" value="ECO:0007669"/>
    <property type="project" value="UniProtKB-UniRule"/>
</dbReference>
<feature type="domain" description="Orn/DAP/Arg decarboxylase 2 C-terminal" evidence="16">
    <location>
        <begin position="31"/>
        <end position="370"/>
    </location>
</feature>
<feature type="binding site" evidence="13">
    <location>
        <position position="278"/>
    </location>
    <ligand>
        <name>substrate</name>
    </ligand>
</feature>
<evidence type="ECO:0000256" key="9">
    <source>
        <dbReference type="ARBA" id="ARBA00060643"/>
    </source>
</evidence>
<keyword evidence="5 13" id="KW-0663">Pyridoxal phosphate</keyword>
<evidence type="ECO:0000256" key="15">
    <source>
        <dbReference type="RuleBase" id="RU003738"/>
    </source>
</evidence>
<feature type="binding site" evidence="13">
    <location>
        <begin position="275"/>
        <end position="278"/>
    </location>
    <ligand>
        <name>pyridoxal 5'-phosphate</name>
        <dbReference type="ChEBI" id="CHEBI:597326"/>
    </ligand>
</feature>
<dbReference type="InterPro" id="IPR022653">
    <property type="entry name" value="De-COase2_pyr-phos_BS"/>
</dbReference>
<dbReference type="Pfam" id="PF00278">
    <property type="entry name" value="Orn_DAP_Arg_deC"/>
    <property type="match status" value="1"/>
</dbReference>
<dbReference type="FunFam" id="3.20.20.10:FF:000003">
    <property type="entry name" value="Diaminopimelate decarboxylase"/>
    <property type="match status" value="1"/>
</dbReference>
<evidence type="ECO:0000256" key="10">
    <source>
        <dbReference type="ARBA" id="ARBA00060983"/>
    </source>
</evidence>
<feature type="binding site" evidence="13">
    <location>
        <position position="372"/>
    </location>
    <ligand>
        <name>substrate</name>
    </ligand>
</feature>